<protein>
    <submittedName>
        <fullName evidence="7">Uncharacterized protein</fullName>
    </submittedName>
</protein>
<evidence type="ECO:0000313" key="7">
    <source>
        <dbReference type="EMBL" id="KAI5059009.1"/>
    </source>
</evidence>
<organism evidence="7 8">
    <name type="scientific">Adiantum capillus-veneris</name>
    <name type="common">Maidenhair fern</name>
    <dbReference type="NCBI Taxonomy" id="13818"/>
    <lineage>
        <taxon>Eukaryota</taxon>
        <taxon>Viridiplantae</taxon>
        <taxon>Streptophyta</taxon>
        <taxon>Embryophyta</taxon>
        <taxon>Tracheophyta</taxon>
        <taxon>Polypodiopsida</taxon>
        <taxon>Polypodiidae</taxon>
        <taxon>Polypodiales</taxon>
        <taxon>Pteridineae</taxon>
        <taxon>Pteridaceae</taxon>
        <taxon>Vittarioideae</taxon>
        <taxon>Adiantum</taxon>
    </lineage>
</organism>
<evidence type="ECO:0000256" key="5">
    <source>
        <dbReference type="ARBA" id="ARBA00023136"/>
    </source>
</evidence>
<evidence type="ECO:0000256" key="4">
    <source>
        <dbReference type="ARBA" id="ARBA00022989"/>
    </source>
</evidence>
<comment type="similarity">
    <text evidence="2">Belongs to the major facilitator superfamily. Proton-dependent oligopeptide transporter (POT/PTR) (TC 2.A.17) family.</text>
</comment>
<dbReference type="SUPFAM" id="SSF103473">
    <property type="entry name" value="MFS general substrate transporter"/>
    <property type="match status" value="1"/>
</dbReference>
<feature type="transmembrane region" description="Helical" evidence="6">
    <location>
        <begin position="248"/>
        <end position="268"/>
    </location>
</feature>
<accession>A0A9D4U1Z5</accession>
<reference evidence="7" key="1">
    <citation type="submission" date="2021-01" db="EMBL/GenBank/DDBJ databases">
        <title>Adiantum capillus-veneris genome.</title>
        <authorList>
            <person name="Fang Y."/>
            <person name="Liao Q."/>
        </authorList>
    </citation>
    <scope>NUCLEOTIDE SEQUENCE</scope>
    <source>
        <strain evidence="7">H3</strain>
        <tissue evidence="7">Leaf</tissue>
    </source>
</reference>
<evidence type="ECO:0000256" key="2">
    <source>
        <dbReference type="ARBA" id="ARBA00005982"/>
    </source>
</evidence>
<keyword evidence="4 6" id="KW-1133">Transmembrane helix</keyword>
<comment type="subcellular location">
    <subcellularLocation>
        <location evidence="1">Membrane</location>
        <topology evidence="1">Multi-pass membrane protein</topology>
    </subcellularLocation>
</comment>
<keyword evidence="8" id="KW-1185">Reference proteome</keyword>
<dbReference type="Proteomes" id="UP000886520">
    <property type="component" value="Chromosome 25"/>
</dbReference>
<name>A0A9D4U1Z5_ADICA</name>
<feature type="transmembrane region" description="Helical" evidence="6">
    <location>
        <begin position="366"/>
        <end position="393"/>
    </location>
</feature>
<keyword evidence="5 6" id="KW-0472">Membrane</keyword>
<evidence type="ECO:0000256" key="6">
    <source>
        <dbReference type="SAM" id="Phobius"/>
    </source>
</evidence>
<gene>
    <name evidence="7" type="ORF">GOP47_0025328</name>
</gene>
<comment type="caution">
    <text evidence="7">The sequence shown here is derived from an EMBL/GenBank/DDBJ whole genome shotgun (WGS) entry which is preliminary data.</text>
</comment>
<dbReference type="InterPro" id="IPR000109">
    <property type="entry name" value="POT_fam"/>
</dbReference>
<dbReference type="GO" id="GO:0022857">
    <property type="term" value="F:transmembrane transporter activity"/>
    <property type="evidence" value="ECO:0007669"/>
    <property type="project" value="InterPro"/>
</dbReference>
<proteinExistence type="inferred from homology"/>
<evidence type="ECO:0000256" key="1">
    <source>
        <dbReference type="ARBA" id="ARBA00004141"/>
    </source>
</evidence>
<feature type="transmembrane region" description="Helical" evidence="6">
    <location>
        <begin position="130"/>
        <end position="150"/>
    </location>
</feature>
<dbReference type="OrthoDB" id="8904098at2759"/>
<dbReference type="Gene3D" id="1.20.1250.20">
    <property type="entry name" value="MFS general substrate transporter like domains"/>
    <property type="match status" value="2"/>
</dbReference>
<dbReference type="InterPro" id="IPR036259">
    <property type="entry name" value="MFS_trans_sf"/>
</dbReference>
<dbReference type="PANTHER" id="PTHR11654">
    <property type="entry name" value="OLIGOPEPTIDE TRANSPORTER-RELATED"/>
    <property type="match status" value="1"/>
</dbReference>
<dbReference type="GO" id="GO:0016020">
    <property type="term" value="C:membrane"/>
    <property type="evidence" value="ECO:0007669"/>
    <property type="project" value="UniProtKB-SubCell"/>
</dbReference>
<sequence>MEKSPEEIHTDERIVDTDACVENRQTKTGRWKAAKYIIGNQGLSCLGFYGATINLVVYFTDVLHQGNATAANNVSTWAGTAASRTCVALSCVSVVGMGLMVLSAALPTLKPPPCPESSLTTGKCRKATSLQMSFFFMALYVMSFGAAAYMPCLTAMGADQFDEEVDEEKQQKSSFFNWFYLCSTIKGSRKVAHTNAYRFLDKAATETEGERKTRERGQMISPWQLCTVTQVEEVKFVLRLFPAGSLNIPAAAVSTFDAISVILWVPIYDRVIVQVAKHWTGHPRGLTSLQRIGAGLAISILSMIAAALIEINRLRIAEEEGVMATGEAVKSMSVFWQVPQYAIVGAAEVSTYIGQMELFYDESPDALWSLSIALMGVGSALGNYISTLLVVVVNRITSSHGNREPWIPEENLNLGHMDKFFWLLASISAITLVLFIWFSRRYQYTVHLS</sequence>
<feature type="transmembrane region" description="Helical" evidence="6">
    <location>
        <begin position="420"/>
        <end position="439"/>
    </location>
</feature>
<keyword evidence="3 6" id="KW-0812">Transmembrane</keyword>
<feature type="transmembrane region" description="Helical" evidence="6">
    <location>
        <begin position="87"/>
        <end position="109"/>
    </location>
</feature>
<dbReference type="AlphaFoldDB" id="A0A9D4U1Z5"/>
<dbReference type="EMBL" id="JABFUD020000025">
    <property type="protein sequence ID" value="KAI5059009.1"/>
    <property type="molecule type" value="Genomic_DNA"/>
</dbReference>
<evidence type="ECO:0000313" key="8">
    <source>
        <dbReference type="Proteomes" id="UP000886520"/>
    </source>
</evidence>
<dbReference type="Pfam" id="PF00854">
    <property type="entry name" value="PTR2"/>
    <property type="match status" value="2"/>
</dbReference>
<evidence type="ECO:0000256" key="3">
    <source>
        <dbReference type="ARBA" id="ARBA00022692"/>
    </source>
</evidence>
<feature type="transmembrane region" description="Helical" evidence="6">
    <location>
        <begin position="289"/>
        <end position="309"/>
    </location>
</feature>